<dbReference type="CDD" id="cd06667">
    <property type="entry name" value="PDZ2_MUPP1-like"/>
    <property type="match status" value="1"/>
</dbReference>
<evidence type="ECO:0000256" key="1">
    <source>
        <dbReference type="ARBA" id="ARBA00004370"/>
    </source>
</evidence>
<dbReference type="EMBL" id="JH431176">
    <property type="status" value="NOT_ANNOTATED_CDS"/>
    <property type="molecule type" value="Genomic_DNA"/>
</dbReference>
<comment type="subcellular location">
    <subcellularLocation>
        <location evidence="1">Membrane</location>
    </subcellularLocation>
</comment>
<keyword evidence="9" id="KW-1185">Reference proteome</keyword>
<dbReference type="SUPFAM" id="SSF101288">
    <property type="entry name" value="L27 domain"/>
    <property type="match status" value="1"/>
</dbReference>
<dbReference type="PROSITE" id="PS50106">
    <property type="entry name" value="PDZ"/>
    <property type="match status" value="5"/>
</dbReference>
<dbReference type="PROSITE" id="PS51022">
    <property type="entry name" value="L27"/>
    <property type="match status" value="1"/>
</dbReference>
<dbReference type="Pfam" id="PF00595">
    <property type="entry name" value="PDZ"/>
    <property type="match status" value="5"/>
</dbReference>
<evidence type="ECO:0000259" key="7">
    <source>
        <dbReference type="PROSITE" id="PS51022"/>
    </source>
</evidence>
<dbReference type="GO" id="GO:0016020">
    <property type="term" value="C:membrane"/>
    <property type="evidence" value="ECO:0007669"/>
    <property type="project" value="UniProtKB-SubCell"/>
</dbReference>
<dbReference type="SMART" id="SM00228">
    <property type="entry name" value="PDZ"/>
    <property type="match status" value="5"/>
</dbReference>
<feature type="domain" description="PDZ" evidence="6">
    <location>
        <begin position="462"/>
        <end position="547"/>
    </location>
</feature>
<dbReference type="eggNOG" id="KOG3528">
    <property type="taxonomic scope" value="Eukaryota"/>
</dbReference>
<dbReference type="Proteomes" id="UP000014500">
    <property type="component" value="Unassembled WGS sequence"/>
</dbReference>
<dbReference type="InterPro" id="IPR036034">
    <property type="entry name" value="PDZ_sf"/>
</dbReference>
<dbReference type="EnsemblMetazoa" id="SMAR002562-RA">
    <property type="protein sequence ID" value="SMAR002562-PA"/>
    <property type="gene ID" value="SMAR002562"/>
</dbReference>
<dbReference type="InterPro" id="IPR004172">
    <property type="entry name" value="L27_dom"/>
</dbReference>
<dbReference type="FunFam" id="2.30.42.10:FF:000070">
    <property type="entry name" value="Multiple PDZ domain protein"/>
    <property type="match status" value="1"/>
</dbReference>
<evidence type="ECO:0000256" key="2">
    <source>
        <dbReference type="ARBA" id="ARBA00022553"/>
    </source>
</evidence>
<dbReference type="PANTHER" id="PTHR19964">
    <property type="entry name" value="MULTIPLE PDZ DOMAIN PROTEIN"/>
    <property type="match status" value="1"/>
</dbReference>
<reference evidence="8" key="2">
    <citation type="submission" date="2015-02" db="UniProtKB">
        <authorList>
            <consortium name="EnsemblMetazoa"/>
        </authorList>
    </citation>
    <scope>IDENTIFICATION</scope>
</reference>
<evidence type="ECO:0000313" key="9">
    <source>
        <dbReference type="Proteomes" id="UP000014500"/>
    </source>
</evidence>
<feature type="compositionally biased region" description="Polar residues" evidence="5">
    <location>
        <begin position="905"/>
        <end position="920"/>
    </location>
</feature>
<evidence type="ECO:0000313" key="8">
    <source>
        <dbReference type="EnsemblMetazoa" id="SMAR002562-PA"/>
    </source>
</evidence>
<evidence type="ECO:0000256" key="5">
    <source>
        <dbReference type="SAM" id="MobiDB-lite"/>
    </source>
</evidence>
<dbReference type="CDD" id="cd06669">
    <property type="entry name" value="PDZ5_MUPP1-like"/>
    <property type="match status" value="1"/>
</dbReference>
<feature type="domain" description="PDZ" evidence="6">
    <location>
        <begin position="159"/>
        <end position="261"/>
    </location>
</feature>
<keyword evidence="3" id="KW-0677">Repeat</keyword>
<dbReference type="HOGENOM" id="CLU_006771_1_0_1"/>
<dbReference type="InterPro" id="IPR051342">
    <property type="entry name" value="PDZ_scaffold"/>
</dbReference>
<keyword evidence="2" id="KW-0597">Phosphoprotein</keyword>
<dbReference type="STRING" id="126957.T1INI3"/>
<accession>T1INI3</accession>
<evidence type="ECO:0000256" key="4">
    <source>
        <dbReference type="ARBA" id="ARBA00023136"/>
    </source>
</evidence>
<feature type="domain" description="PDZ" evidence="6">
    <location>
        <begin position="812"/>
        <end position="898"/>
    </location>
</feature>
<protein>
    <submittedName>
        <fullName evidence="8">Uncharacterized protein</fullName>
    </submittedName>
</protein>
<feature type="domain" description="PDZ" evidence="6">
    <location>
        <begin position="639"/>
        <end position="729"/>
    </location>
</feature>
<dbReference type="PhylomeDB" id="T1INI3"/>
<keyword evidence="4" id="KW-0472">Membrane</keyword>
<dbReference type="InterPro" id="IPR001478">
    <property type="entry name" value="PDZ"/>
</dbReference>
<dbReference type="SUPFAM" id="SSF50156">
    <property type="entry name" value="PDZ domain-like"/>
    <property type="match status" value="5"/>
</dbReference>
<evidence type="ECO:0000256" key="3">
    <source>
        <dbReference type="ARBA" id="ARBA00022737"/>
    </source>
</evidence>
<feature type="domain" description="PDZ" evidence="6">
    <location>
        <begin position="304"/>
        <end position="384"/>
    </location>
</feature>
<dbReference type="CDD" id="cd06668">
    <property type="entry name" value="PDZ4_MUPP1-like"/>
    <property type="match status" value="1"/>
</dbReference>
<proteinExistence type="predicted"/>
<dbReference type="OMA" id="KPDIIME"/>
<feature type="region of interest" description="Disordered" evidence="5">
    <location>
        <begin position="903"/>
        <end position="924"/>
    </location>
</feature>
<evidence type="ECO:0000259" key="6">
    <source>
        <dbReference type="PROSITE" id="PS50106"/>
    </source>
</evidence>
<dbReference type="Gene3D" id="2.30.42.10">
    <property type="match status" value="5"/>
</dbReference>
<dbReference type="Gene3D" id="1.10.287.650">
    <property type="entry name" value="L27 domain"/>
    <property type="match status" value="1"/>
</dbReference>
<dbReference type="AlphaFoldDB" id="T1INI3"/>
<sequence length="937" mass="101762">TRQALSLLERIQRQLRASDSIQPVSQDLSKLISLLESPVFRNILTIQDSLHELRRQIHQHPSILPVDFDISNTGQLILNLPSDSATTFQESFDSEQNYEFDRVPTPVSSIDKHVEQPIVQATSGVFPPNYTPTTISTYPYTLEFQRAVEQATKGRDTHTIQLYKPEGSNLGFSVVGLHSEDEGELGIFVQELQPSGIAARAPQIGSQALSTAPQRNGRLQEGDQIVAIDGQPLDSNISHQQAISILQQAQGLVELIVARGNAENNAGVVDEQETPVVETQGTCADVSTKASDMVLNTEWAQVDVVDLINDGTGLGFGIVGGRSTGVVVKTILPGGVADRDGRLQSGDHILQICEVNLRGMGSEQVAAVLRQSGSHVRLIVARPIEPTSPDYQQTIQSHAPIVPTRLLNDPEELERHLSLLQAQNGFADPTLQSDNQHFVFDHLAPQSVHQHAQPSADLEMFDVELVKDQQGLGITIAGYVCEKDEISGIFVKSITERSAAALDGRIEINDQIVEVDGVSVEGYSNHQAVEVLRNTGQKVKLKIVRYLRGPKYQQLQLAIAPRTVVNAAPIETKVETMVETMVEIAPVLDLVEATNIELQVDDCALLMEDQFAGDLDPDVEAGIRAKWHDVVGSEYLIVVAQLSKFHTGGGLGISLEGTVDVENGHEVRPHHYIRSILPDGPVGTNGKLRSGDELLEVNDFKLLGLNHIDVVAILKDLPTNVRLVCSRPVHLALDISSIQTSSRSGSMVMSSYGGSLQNLVPITDRLFKAKSDGSLAAPTSSTDGAEVVFSKLKSRSLEPLTGLAMWSSEPQIIELNKGDRGLGFSILDYQDPMNSNETVIVIRSLVPGGVAQQDGRIIPGDRLVFVNNINLENATLDEAVQALKGAPKGVVLIGVTKPLPLPESANASHQTRYDDSTNYSLPPVIRTSPRLLQDQVK</sequence>
<dbReference type="SMART" id="SM00569">
    <property type="entry name" value="L27"/>
    <property type="match status" value="1"/>
</dbReference>
<dbReference type="InterPro" id="IPR036892">
    <property type="entry name" value="L27_dom_sf"/>
</dbReference>
<dbReference type="CDD" id="cd06689">
    <property type="entry name" value="PDZ1_MUPP1-like"/>
    <property type="match status" value="1"/>
</dbReference>
<dbReference type="FunFam" id="2.30.42.10:FF:000125">
    <property type="entry name" value="PATJ, crumbs cell polarity complex component"/>
    <property type="match status" value="1"/>
</dbReference>
<feature type="domain" description="L27" evidence="7">
    <location>
        <begin position="1"/>
        <end position="58"/>
    </location>
</feature>
<dbReference type="PANTHER" id="PTHR19964:SF92">
    <property type="entry name" value="PATJ HOMOLOG"/>
    <property type="match status" value="1"/>
</dbReference>
<organism evidence="8 9">
    <name type="scientific">Strigamia maritima</name>
    <name type="common">European centipede</name>
    <name type="synonym">Geophilus maritimus</name>
    <dbReference type="NCBI Taxonomy" id="126957"/>
    <lineage>
        <taxon>Eukaryota</taxon>
        <taxon>Metazoa</taxon>
        <taxon>Ecdysozoa</taxon>
        <taxon>Arthropoda</taxon>
        <taxon>Myriapoda</taxon>
        <taxon>Chilopoda</taxon>
        <taxon>Pleurostigmophora</taxon>
        <taxon>Geophilomorpha</taxon>
        <taxon>Linotaeniidae</taxon>
        <taxon>Strigamia</taxon>
    </lineage>
</organism>
<dbReference type="CDD" id="cd06791">
    <property type="entry name" value="PDZ3_MUPP1-like"/>
    <property type="match status" value="1"/>
</dbReference>
<dbReference type="GO" id="GO:0030054">
    <property type="term" value="C:cell junction"/>
    <property type="evidence" value="ECO:0007669"/>
    <property type="project" value="UniProtKB-ARBA"/>
</dbReference>
<reference evidence="9" key="1">
    <citation type="submission" date="2011-05" db="EMBL/GenBank/DDBJ databases">
        <authorList>
            <person name="Richards S.R."/>
            <person name="Qu J."/>
            <person name="Jiang H."/>
            <person name="Jhangiani S.N."/>
            <person name="Agravi P."/>
            <person name="Goodspeed R."/>
            <person name="Gross S."/>
            <person name="Mandapat C."/>
            <person name="Jackson L."/>
            <person name="Mathew T."/>
            <person name="Pu L."/>
            <person name="Thornton R."/>
            <person name="Saada N."/>
            <person name="Wilczek-Boney K.B."/>
            <person name="Lee S."/>
            <person name="Kovar C."/>
            <person name="Wu Y."/>
            <person name="Scherer S.E."/>
            <person name="Worley K.C."/>
            <person name="Muzny D.M."/>
            <person name="Gibbs R."/>
        </authorList>
    </citation>
    <scope>NUCLEOTIDE SEQUENCE</scope>
    <source>
        <strain evidence="9">Brora</strain>
    </source>
</reference>
<name>T1INI3_STRMM</name>